<name>A0ACC2U6N7_9FUNG</name>
<sequence>MFILGITGGIATGKSTVSRMLSELGIPVIDADIIAREVVKPGTFGYNSVVAKFNHLEGESIILPDGNIDRAKLGAIIFSNPEKRKELNSILHPLIRVSMLWKTFKHYITATPIVVLDVPLLFESSLDRFTSANAVVYCPESIQEARLIARDHCDRTVAQQRMSSQLGIEAKREKADWVIDNSGDLEATRRSVHDLIEKIRPSMFKTLLQLTVPISILSSGLLWIFLKAKSK</sequence>
<evidence type="ECO:0000313" key="1">
    <source>
        <dbReference type="EMBL" id="KAJ9082518.1"/>
    </source>
</evidence>
<accession>A0ACC2U6N7</accession>
<keyword evidence="2" id="KW-1185">Reference proteome</keyword>
<protein>
    <submittedName>
        <fullName evidence="1">Uncharacterized protein</fullName>
    </submittedName>
</protein>
<dbReference type="Proteomes" id="UP001165960">
    <property type="component" value="Unassembled WGS sequence"/>
</dbReference>
<proteinExistence type="predicted"/>
<comment type="caution">
    <text evidence="1">The sequence shown here is derived from an EMBL/GenBank/DDBJ whole genome shotgun (WGS) entry which is preliminary data.</text>
</comment>
<dbReference type="EMBL" id="QTSX02001429">
    <property type="protein sequence ID" value="KAJ9082518.1"/>
    <property type="molecule type" value="Genomic_DNA"/>
</dbReference>
<organism evidence="1 2">
    <name type="scientific">Entomophthora muscae</name>
    <dbReference type="NCBI Taxonomy" id="34485"/>
    <lineage>
        <taxon>Eukaryota</taxon>
        <taxon>Fungi</taxon>
        <taxon>Fungi incertae sedis</taxon>
        <taxon>Zoopagomycota</taxon>
        <taxon>Entomophthoromycotina</taxon>
        <taxon>Entomophthoromycetes</taxon>
        <taxon>Entomophthorales</taxon>
        <taxon>Entomophthoraceae</taxon>
        <taxon>Entomophthora</taxon>
    </lineage>
</organism>
<reference evidence="1" key="1">
    <citation type="submission" date="2022-04" db="EMBL/GenBank/DDBJ databases">
        <title>Genome of the entomopathogenic fungus Entomophthora muscae.</title>
        <authorList>
            <person name="Elya C."/>
            <person name="Lovett B.R."/>
            <person name="Lee E."/>
            <person name="Macias A.M."/>
            <person name="Hajek A.E."/>
            <person name="De Bivort B.L."/>
            <person name="Kasson M.T."/>
            <person name="De Fine Licht H.H."/>
            <person name="Stajich J.E."/>
        </authorList>
    </citation>
    <scope>NUCLEOTIDE SEQUENCE</scope>
    <source>
        <strain evidence="1">Berkeley</strain>
    </source>
</reference>
<gene>
    <name evidence="1" type="ORF">DSO57_1003680</name>
</gene>
<evidence type="ECO:0000313" key="2">
    <source>
        <dbReference type="Proteomes" id="UP001165960"/>
    </source>
</evidence>